<reference evidence="3" key="1">
    <citation type="submission" date="2009-11" db="EMBL/GenBank/DDBJ databases">
        <title>The complete chromosome 1 of Sphaerobacter thermophilus DSM 20745.</title>
        <authorList>
            <person name="Lucas S."/>
            <person name="Copeland A."/>
            <person name="Lapidus A."/>
            <person name="Glavina del Rio T."/>
            <person name="Dalin E."/>
            <person name="Tice H."/>
            <person name="Bruce D."/>
            <person name="Goodwin L."/>
            <person name="Pitluck S."/>
            <person name="Kyrpides N."/>
            <person name="Mavromatis K."/>
            <person name="Ivanova N."/>
            <person name="Mikhailova N."/>
            <person name="LaButti K.M."/>
            <person name="Clum A."/>
            <person name="Sun H.I."/>
            <person name="Brettin T."/>
            <person name="Detter J.C."/>
            <person name="Han C."/>
            <person name="Larimer F."/>
            <person name="Land M."/>
            <person name="Hauser L."/>
            <person name="Markowitz V."/>
            <person name="Cheng J.F."/>
            <person name="Hugenholtz P."/>
            <person name="Woyke T."/>
            <person name="Wu D."/>
            <person name="Steenblock K."/>
            <person name="Schneider S."/>
            <person name="Pukall R."/>
            <person name="Goeker M."/>
            <person name="Klenk H.P."/>
            <person name="Eisen J.A."/>
        </authorList>
    </citation>
    <scope>NUCLEOTIDE SEQUENCE [LARGE SCALE GENOMIC DNA]</scope>
    <source>
        <strain evidence="3">ATCC 49802 / DSM 20745 / S 6022</strain>
    </source>
</reference>
<keyword evidence="3" id="KW-1185">Reference proteome</keyword>
<organism evidence="2 3">
    <name type="scientific">Sphaerobacter thermophilus (strain ATCC 49802 / DSM 20745 / KCCM 41009 / NCIMB 13125 / S 6022)</name>
    <dbReference type="NCBI Taxonomy" id="479434"/>
    <lineage>
        <taxon>Bacteria</taxon>
        <taxon>Pseudomonadati</taxon>
        <taxon>Thermomicrobiota</taxon>
        <taxon>Thermomicrobia</taxon>
        <taxon>Sphaerobacterales</taxon>
        <taxon>Sphaerobacterineae</taxon>
        <taxon>Sphaerobacteraceae</taxon>
        <taxon>Sphaerobacter</taxon>
    </lineage>
</organism>
<dbReference type="OrthoDB" id="158423at2"/>
<gene>
    <name evidence="2" type="ordered locus">Sthe_2190</name>
</gene>
<feature type="transmembrane region" description="Helical" evidence="1">
    <location>
        <begin position="104"/>
        <end position="128"/>
    </location>
</feature>
<dbReference type="eggNOG" id="COG5662">
    <property type="taxonomic scope" value="Bacteria"/>
</dbReference>
<reference evidence="2 3" key="2">
    <citation type="journal article" date="2010" name="Stand. Genomic Sci.">
        <title>Complete genome sequence of Desulfohalobium retbaense type strain (HR(100)).</title>
        <authorList>
            <person name="Spring S."/>
            <person name="Nolan M."/>
            <person name="Lapidus A."/>
            <person name="Glavina Del Rio T."/>
            <person name="Copeland A."/>
            <person name="Tice H."/>
            <person name="Cheng J.F."/>
            <person name="Lucas S."/>
            <person name="Land M."/>
            <person name="Chen F."/>
            <person name="Bruce D."/>
            <person name="Goodwin L."/>
            <person name="Pitluck S."/>
            <person name="Ivanova N."/>
            <person name="Mavromatis K."/>
            <person name="Mikhailova N."/>
            <person name="Pati A."/>
            <person name="Chen A."/>
            <person name="Palaniappan K."/>
            <person name="Hauser L."/>
            <person name="Chang Y.J."/>
            <person name="Jeffries C.D."/>
            <person name="Munk C."/>
            <person name="Kiss H."/>
            <person name="Chain P."/>
            <person name="Han C."/>
            <person name="Brettin T."/>
            <person name="Detter J.C."/>
            <person name="Schuler E."/>
            <person name="Goker M."/>
            <person name="Rohde M."/>
            <person name="Bristow J."/>
            <person name="Eisen J.A."/>
            <person name="Markowitz V."/>
            <person name="Hugenholtz P."/>
            <person name="Kyrpides N.C."/>
            <person name="Klenk H.P."/>
        </authorList>
    </citation>
    <scope>NUCLEOTIDE SEQUENCE [LARGE SCALE GENOMIC DNA]</scope>
    <source>
        <strain evidence="3">ATCC 49802 / DSM 20745 / S 6022</strain>
    </source>
</reference>
<evidence type="ECO:0000313" key="3">
    <source>
        <dbReference type="Proteomes" id="UP000002027"/>
    </source>
</evidence>
<protein>
    <submittedName>
        <fullName evidence="2">Putative transmembrane anti-sigma factor</fullName>
    </submittedName>
</protein>
<proteinExistence type="predicted"/>
<dbReference type="Proteomes" id="UP000002027">
    <property type="component" value="Chromosome 1"/>
</dbReference>
<dbReference type="HOGENOM" id="CLU_058827_0_0_0"/>
<keyword evidence="1" id="KW-1133">Transmembrane helix</keyword>
<dbReference type="RefSeq" id="WP_012872660.1">
    <property type="nucleotide sequence ID" value="NC_013523.1"/>
</dbReference>
<evidence type="ECO:0000313" key="2">
    <source>
        <dbReference type="EMBL" id="ACZ39614.1"/>
    </source>
</evidence>
<keyword evidence="1 2" id="KW-0812">Transmembrane</keyword>
<dbReference type="STRING" id="479434.Sthe_2190"/>
<accession>D1C6I9</accession>
<dbReference type="InParanoid" id="D1C6I9"/>
<keyword evidence="1" id="KW-0472">Membrane</keyword>
<dbReference type="EMBL" id="CP001823">
    <property type="protein sequence ID" value="ACZ39614.1"/>
    <property type="molecule type" value="Genomic_DNA"/>
</dbReference>
<evidence type="ECO:0000256" key="1">
    <source>
        <dbReference type="SAM" id="Phobius"/>
    </source>
</evidence>
<dbReference type="KEGG" id="sti:Sthe_2190"/>
<sequence length="396" mass="41469">MNTRDQCLSDGDLRALLDAPEVERHAGAHASHLASCPACRERLARLQADAEAAGALLARLGSVESIPNPALAYQRLAVARNRRPRASTEGVPFMHRLFGAPRRAALASVAIVALMVAVIAIAPVGTLAQDILNSFRVRQFAAITIPMDLMQQVAPELEAQAKQLTPEEKQQIAAGLKGMDNFSTTLNADSVRPAGSIDEARAHLGGTMLVPSELPQAFAGSQPQIYIGDAGHAEYTLDVATAQQILNTISLKPGGLPDPAQTPEVTISLELSPSAVLAYEANGQHLIVGQTASPVLNIPSSVDVEALREAVLSIPGLPPELVAQIRAVQDWQHTLIIPVPAGAKTSQEKVDGAPALLIEAEEGAAVLWQKDGILYGVAGEGLSGSDVMRVAGSLGS</sequence>
<name>D1C6I9_SPHTD</name>
<dbReference type="AlphaFoldDB" id="D1C6I9"/>